<dbReference type="NCBIfam" id="TIGR02281">
    <property type="entry name" value="clan_AA_DTGA"/>
    <property type="match status" value="1"/>
</dbReference>
<dbReference type="InterPro" id="IPR001969">
    <property type="entry name" value="Aspartic_peptidase_AS"/>
</dbReference>
<sequence>MPDLAHFTPHLPTFALLLGVVVLAGTLRRVPIVGRVVNLAILLGLVFVLAMLVDERGRMDPHVGRFMRAFDSSAEEVTGKETRVRMSRDGHFWVTARFGGTTRRMLVDSGATITALSADSATEAGLDVEQPDFPVLLRTANGTIHAQTATVDELQLGNVVARDLPVVVSPSFGNVDVLGMNFLSRLQSWRVDGDTLVLVPHHPQRAAVATS</sequence>
<dbReference type="InterPro" id="IPR021109">
    <property type="entry name" value="Peptidase_aspartic_dom_sf"/>
</dbReference>
<keyword evidence="1" id="KW-0472">Membrane</keyword>
<evidence type="ECO:0000313" key="2">
    <source>
        <dbReference type="EMBL" id="MCW6537591.1"/>
    </source>
</evidence>
<name>A0AA42CWA3_9SPHN</name>
<accession>A0AA42CWA3</accession>
<feature type="transmembrane region" description="Helical" evidence="1">
    <location>
        <begin position="32"/>
        <end position="53"/>
    </location>
</feature>
<dbReference type="Proteomes" id="UP001165565">
    <property type="component" value="Unassembled WGS sequence"/>
</dbReference>
<comment type="caution">
    <text evidence="2">The sequence shown here is derived from an EMBL/GenBank/DDBJ whole genome shotgun (WGS) entry which is preliminary data.</text>
</comment>
<dbReference type="EMBL" id="JANFAV010000025">
    <property type="protein sequence ID" value="MCW6537591.1"/>
    <property type="molecule type" value="Genomic_DNA"/>
</dbReference>
<gene>
    <name evidence="2" type="ORF">NEE01_22675</name>
</gene>
<dbReference type="AlphaFoldDB" id="A0AA42CWA3"/>
<evidence type="ECO:0000256" key="1">
    <source>
        <dbReference type="SAM" id="Phobius"/>
    </source>
</evidence>
<protein>
    <submittedName>
        <fullName evidence="2">TIGR02281 family clan AA aspartic protease</fullName>
        <ecNumber evidence="2">3.4.23.-</ecNumber>
    </submittedName>
</protein>
<dbReference type="InterPro" id="IPR034122">
    <property type="entry name" value="Retropepsin-like_bacterial"/>
</dbReference>
<evidence type="ECO:0000313" key="3">
    <source>
        <dbReference type="Proteomes" id="UP001165565"/>
    </source>
</evidence>
<feature type="transmembrane region" description="Helical" evidence="1">
    <location>
        <begin position="7"/>
        <end position="26"/>
    </location>
</feature>
<dbReference type="GO" id="GO:0004190">
    <property type="term" value="F:aspartic-type endopeptidase activity"/>
    <property type="evidence" value="ECO:0007669"/>
    <property type="project" value="InterPro"/>
</dbReference>
<dbReference type="InterPro" id="IPR011969">
    <property type="entry name" value="Clan_AA_Asp_peptidase_C"/>
</dbReference>
<proteinExistence type="predicted"/>
<dbReference type="Gene3D" id="2.40.70.10">
    <property type="entry name" value="Acid Proteases"/>
    <property type="match status" value="1"/>
</dbReference>
<dbReference type="Pfam" id="PF13975">
    <property type="entry name" value="gag-asp_proteas"/>
    <property type="match status" value="1"/>
</dbReference>
<keyword evidence="2" id="KW-0378">Hydrolase</keyword>
<keyword evidence="3" id="KW-1185">Reference proteome</keyword>
<dbReference type="RefSeq" id="WP_265271724.1">
    <property type="nucleotide sequence ID" value="NZ_JANFAV010000025.1"/>
</dbReference>
<keyword evidence="1" id="KW-0812">Transmembrane</keyword>
<reference evidence="2" key="1">
    <citation type="submission" date="2022-06" db="EMBL/GenBank/DDBJ databases">
        <title>Sphingomonas sp. nov. isolated from rhizosphere soil of tomato.</title>
        <authorList>
            <person name="Dong H."/>
            <person name="Gao R."/>
        </authorList>
    </citation>
    <scope>NUCLEOTIDE SEQUENCE</scope>
    <source>
        <strain evidence="2">MMSM24</strain>
    </source>
</reference>
<keyword evidence="1" id="KW-1133">Transmembrane helix</keyword>
<dbReference type="PROSITE" id="PS00141">
    <property type="entry name" value="ASP_PROTEASE"/>
    <property type="match status" value="1"/>
</dbReference>
<dbReference type="GO" id="GO:0006508">
    <property type="term" value="P:proteolysis"/>
    <property type="evidence" value="ECO:0007669"/>
    <property type="project" value="UniProtKB-KW"/>
</dbReference>
<keyword evidence="2" id="KW-0645">Protease</keyword>
<dbReference type="EC" id="3.4.23.-" evidence="2"/>
<organism evidence="2 3">
    <name type="scientific">Sphingomonas lycopersici</name>
    <dbReference type="NCBI Taxonomy" id="2951807"/>
    <lineage>
        <taxon>Bacteria</taxon>
        <taxon>Pseudomonadati</taxon>
        <taxon>Pseudomonadota</taxon>
        <taxon>Alphaproteobacteria</taxon>
        <taxon>Sphingomonadales</taxon>
        <taxon>Sphingomonadaceae</taxon>
        <taxon>Sphingomonas</taxon>
    </lineage>
</organism>
<dbReference type="SUPFAM" id="SSF50630">
    <property type="entry name" value="Acid proteases"/>
    <property type="match status" value="1"/>
</dbReference>
<dbReference type="CDD" id="cd05483">
    <property type="entry name" value="retropepsin_like_bacteria"/>
    <property type="match status" value="1"/>
</dbReference>